<proteinExistence type="predicted"/>
<dbReference type="Gene3D" id="1.10.510.10">
    <property type="entry name" value="Transferase(Phosphotransferase) domain 1"/>
    <property type="match status" value="1"/>
</dbReference>
<comment type="caution">
    <text evidence="3">The sequence shown here is derived from an EMBL/GenBank/DDBJ whole genome shotgun (WGS) entry which is preliminary data.</text>
</comment>
<dbReference type="PANTHER" id="PTHR44329">
    <property type="entry name" value="SERINE/THREONINE-PROTEIN KINASE TNNI3K-RELATED"/>
    <property type="match status" value="1"/>
</dbReference>
<dbReference type="PROSITE" id="PS50011">
    <property type="entry name" value="PROTEIN_KINASE_DOM"/>
    <property type="match status" value="1"/>
</dbReference>
<dbReference type="SUPFAM" id="SSF56112">
    <property type="entry name" value="Protein kinase-like (PK-like)"/>
    <property type="match status" value="1"/>
</dbReference>
<dbReference type="Proteomes" id="UP001470230">
    <property type="component" value="Unassembled WGS sequence"/>
</dbReference>
<sequence>MEAIRDKFKVDVEDFQKIPGMRPIRNIGNCGDVYFVTQKSTGKRCVLKQTKKKVITKEKSQDQIVFYQEVDAFILFKHPAIVNFIGWQTQNKKGNIYLELMENGSLTEYIEKHKGQMTVTQKIIISYGVARAMKYLHSYNLLHRDLKADNILLDKDLHPYVTDFGTSKRAEDVRTSLTVQQTTVIIMPPEFIEDYKAYNRTKPIDVYSYSMVLFYLWYEQPPFPKNLTSAVIVDYVMKDKRPEIPSNNSPNENLNSLIERCWDQNPAQRLTFSEICELFESDYFDSLNHDKTSFKSYKEFIDSTPETKPDIIPQSIEDSIAKSS</sequence>
<dbReference type="SMART" id="SM00220">
    <property type="entry name" value="S_TKc"/>
    <property type="match status" value="1"/>
</dbReference>
<dbReference type="InterPro" id="IPR000719">
    <property type="entry name" value="Prot_kinase_dom"/>
</dbReference>
<dbReference type="InterPro" id="IPR008271">
    <property type="entry name" value="Ser/Thr_kinase_AS"/>
</dbReference>
<dbReference type="InterPro" id="IPR001245">
    <property type="entry name" value="Ser-Thr/Tyr_kinase_cat_dom"/>
</dbReference>
<accession>A0ABR2KVK2</accession>
<dbReference type="PRINTS" id="PR00109">
    <property type="entry name" value="TYRKINASE"/>
</dbReference>
<dbReference type="Pfam" id="PF00069">
    <property type="entry name" value="Pkinase"/>
    <property type="match status" value="1"/>
</dbReference>
<evidence type="ECO:0000259" key="2">
    <source>
        <dbReference type="PROSITE" id="PS50011"/>
    </source>
</evidence>
<evidence type="ECO:0000256" key="1">
    <source>
        <dbReference type="SAM" id="MobiDB-lite"/>
    </source>
</evidence>
<gene>
    <name evidence="3" type="ORF">M9Y10_023589</name>
</gene>
<dbReference type="PROSITE" id="PS00108">
    <property type="entry name" value="PROTEIN_KINASE_ST"/>
    <property type="match status" value="1"/>
</dbReference>
<dbReference type="InterPro" id="IPR011009">
    <property type="entry name" value="Kinase-like_dom_sf"/>
</dbReference>
<reference evidence="3 4" key="1">
    <citation type="submission" date="2024-04" db="EMBL/GenBank/DDBJ databases">
        <title>Tritrichomonas musculus Genome.</title>
        <authorList>
            <person name="Alves-Ferreira E."/>
            <person name="Grigg M."/>
            <person name="Lorenzi H."/>
            <person name="Galac M."/>
        </authorList>
    </citation>
    <scope>NUCLEOTIDE SEQUENCE [LARGE SCALE GENOMIC DNA]</scope>
    <source>
        <strain evidence="3 4">EAF2021</strain>
    </source>
</reference>
<feature type="region of interest" description="Disordered" evidence="1">
    <location>
        <begin position="304"/>
        <end position="324"/>
    </location>
</feature>
<dbReference type="EMBL" id="JAPFFF010000003">
    <property type="protein sequence ID" value="KAK8895147.1"/>
    <property type="molecule type" value="Genomic_DNA"/>
</dbReference>
<evidence type="ECO:0000313" key="3">
    <source>
        <dbReference type="EMBL" id="KAK8895147.1"/>
    </source>
</evidence>
<protein>
    <recommendedName>
        <fullName evidence="2">Protein kinase domain-containing protein</fullName>
    </recommendedName>
</protein>
<name>A0ABR2KVK2_9EUKA</name>
<evidence type="ECO:0000313" key="4">
    <source>
        <dbReference type="Proteomes" id="UP001470230"/>
    </source>
</evidence>
<dbReference type="InterPro" id="IPR051681">
    <property type="entry name" value="Ser/Thr_Kinases-Pseudokinases"/>
</dbReference>
<keyword evidence="4" id="KW-1185">Reference proteome</keyword>
<dbReference type="PANTHER" id="PTHR44329:SF214">
    <property type="entry name" value="PROTEIN KINASE DOMAIN-CONTAINING PROTEIN"/>
    <property type="match status" value="1"/>
</dbReference>
<feature type="domain" description="Protein kinase" evidence="2">
    <location>
        <begin position="19"/>
        <end position="284"/>
    </location>
</feature>
<organism evidence="3 4">
    <name type="scientific">Tritrichomonas musculus</name>
    <dbReference type="NCBI Taxonomy" id="1915356"/>
    <lineage>
        <taxon>Eukaryota</taxon>
        <taxon>Metamonada</taxon>
        <taxon>Parabasalia</taxon>
        <taxon>Tritrichomonadida</taxon>
        <taxon>Tritrichomonadidae</taxon>
        <taxon>Tritrichomonas</taxon>
    </lineage>
</organism>